<dbReference type="Pfam" id="PF12680">
    <property type="entry name" value="SnoaL_2"/>
    <property type="match status" value="1"/>
</dbReference>
<dbReference type="SUPFAM" id="SSF54427">
    <property type="entry name" value="NTF2-like"/>
    <property type="match status" value="1"/>
</dbReference>
<name>A0A4U5JL90_9GAMM</name>
<protein>
    <submittedName>
        <fullName evidence="2">Nuclear transport factor 2 family protein</fullName>
    </submittedName>
</protein>
<dbReference type="InterPro" id="IPR037401">
    <property type="entry name" value="SnoaL-like"/>
</dbReference>
<dbReference type="RefSeq" id="WP_137266684.1">
    <property type="nucleotide sequence ID" value="NZ_SZUA01000002.1"/>
</dbReference>
<evidence type="ECO:0000313" key="3">
    <source>
        <dbReference type="Proteomes" id="UP000308707"/>
    </source>
</evidence>
<comment type="caution">
    <text evidence="2">The sequence shown here is derived from an EMBL/GenBank/DDBJ whole genome shotgun (WGS) entry which is preliminary data.</text>
</comment>
<dbReference type="EMBL" id="SZUA01000002">
    <property type="protein sequence ID" value="TKR30254.1"/>
    <property type="molecule type" value="Genomic_DNA"/>
</dbReference>
<reference evidence="2 3" key="1">
    <citation type="submission" date="2019-04" db="EMBL/GenBank/DDBJ databases">
        <title>Reference strain of H23.</title>
        <authorList>
            <person name="Luo X."/>
        </authorList>
    </citation>
    <scope>NUCLEOTIDE SEQUENCE [LARGE SCALE GENOMIC DNA]</scope>
    <source>
        <strain evidence="2 3">H23</strain>
    </source>
</reference>
<feature type="domain" description="SnoaL-like" evidence="1">
    <location>
        <begin position="15"/>
        <end position="114"/>
    </location>
</feature>
<evidence type="ECO:0000313" key="2">
    <source>
        <dbReference type="EMBL" id="TKR30254.1"/>
    </source>
</evidence>
<gene>
    <name evidence="2" type="ORF">FCE95_08945</name>
</gene>
<organism evidence="2 3">
    <name type="scientific">Luteimonas gilva</name>
    <dbReference type="NCBI Taxonomy" id="2572684"/>
    <lineage>
        <taxon>Bacteria</taxon>
        <taxon>Pseudomonadati</taxon>
        <taxon>Pseudomonadota</taxon>
        <taxon>Gammaproteobacteria</taxon>
        <taxon>Lysobacterales</taxon>
        <taxon>Lysobacteraceae</taxon>
        <taxon>Luteimonas</taxon>
    </lineage>
</organism>
<keyword evidence="3" id="KW-1185">Reference proteome</keyword>
<proteinExistence type="predicted"/>
<dbReference type="OrthoDB" id="333383at2"/>
<accession>A0A4U5JL90</accession>
<dbReference type="InterPro" id="IPR032710">
    <property type="entry name" value="NTF2-like_dom_sf"/>
</dbReference>
<dbReference type="Gene3D" id="3.10.450.50">
    <property type="match status" value="1"/>
</dbReference>
<evidence type="ECO:0000259" key="1">
    <source>
        <dbReference type="Pfam" id="PF12680"/>
    </source>
</evidence>
<sequence>MTQMSAAQAAEFAGRWLPAWTGNGPETLAGFYAEDAFYSDPAVPDGLSGRPALLAYFRKLLARNPDWVWTQIEGIPMQAGFLNKWRVRIPLARGALDMVGVCLVQFDAAGKIRRNEVYFDRTPWLAALSAAAKAT</sequence>
<dbReference type="Proteomes" id="UP000308707">
    <property type="component" value="Unassembled WGS sequence"/>
</dbReference>
<dbReference type="AlphaFoldDB" id="A0A4U5JL90"/>